<proteinExistence type="predicted"/>
<dbReference type="AlphaFoldDB" id="A0A2G9HPM2"/>
<evidence type="ECO:0000313" key="1">
    <source>
        <dbReference type="EMBL" id="PIN19474.1"/>
    </source>
</evidence>
<keyword evidence="2" id="KW-1185">Reference proteome</keyword>
<dbReference type="OrthoDB" id="921495at2759"/>
<protein>
    <submittedName>
        <fullName evidence="1">Uncharacterized protein</fullName>
    </submittedName>
</protein>
<comment type="caution">
    <text evidence="1">The sequence shown here is derived from an EMBL/GenBank/DDBJ whole genome shotgun (WGS) entry which is preliminary data.</text>
</comment>
<reference evidence="2" key="1">
    <citation type="journal article" date="2018" name="Gigascience">
        <title>Genome assembly of the Pink Ipe (Handroanthus impetiginosus, Bignoniaceae), a highly valued, ecologically keystone Neotropical timber forest tree.</title>
        <authorList>
            <person name="Silva-Junior O.B."/>
            <person name="Grattapaglia D."/>
            <person name="Novaes E."/>
            <person name="Collevatti R.G."/>
        </authorList>
    </citation>
    <scope>NUCLEOTIDE SEQUENCE [LARGE SCALE GENOMIC DNA]</scope>
    <source>
        <strain evidence="2">cv. UFG-1</strain>
    </source>
</reference>
<organism evidence="1 2">
    <name type="scientific">Handroanthus impetiginosus</name>
    <dbReference type="NCBI Taxonomy" id="429701"/>
    <lineage>
        <taxon>Eukaryota</taxon>
        <taxon>Viridiplantae</taxon>
        <taxon>Streptophyta</taxon>
        <taxon>Embryophyta</taxon>
        <taxon>Tracheophyta</taxon>
        <taxon>Spermatophyta</taxon>
        <taxon>Magnoliopsida</taxon>
        <taxon>eudicotyledons</taxon>
        <taxon>Gunneridae</taxon>
        <taxon>Pentapetalae</taxon>
        <taxon>asterids</taxon>
        <taxon>lamiids</taxon>
        <taxon>Lamiales</taxon>
        <taxon>Bignoniaceae</taxon>
        <taxon>Crescentiina</taxon>
        <taxon>Tabebuia alliance</taxon>
        <taxon>Handroanthus</taxon>
    </lineage>
</organism>
<name>A0A2G9HPM2_9LAMI</name>
<evidence type="ECO:0000313" key="2">
    <source>
        <dbReference type="Proteomes" id="UP000231279"/>
    </source>
</evidence>
<dbReference type="Proteomes" id="UP000231279">
    <property type="component" value="Unassembled WGS sequence"/>
</dbReference>
<accession>A0A2G9HPM2</accession>
<dbReference type="EMBL" id="NKXS01001270">
    <property type="protein sequence ID" value="PIN19474.1"/>
    <property type="molecule type" value="Genomic_DNA"/>
</dbReference>
<gene>
    <name evidence="1" type="ORF">CDL12_07845</name>
</gene>
<sequence>MEGLPWVKVLCDRGEVDQPCWLECQRRHGLSVKAFCYRPNPDLPVPYCYCTWPC</sequence>